<accession>A0A4R8WDD6</accession>
<dbReference type="Gene3D" id="1.10.1660.10">
    <property type="match status" value="1"/>
</dbReference>
<dbReference type="AlphaFoldDB" id="A0A4R8WDD6"/>
<organism evidence="2 3">
    <name type="scientific">Cryobacterium adonitolivorans</name>
    <dbReference type="NCBI Taxonomy" id="1259189"/>
    <lineage>
        <taxon>Bacteria</taxon>
        <taxon>Bacillati</taxon>
        <taxon>Actinomycetota</taxon>
        <taxon>Actinomycetes</taxon>
        <taxon>Micrococcales</taxon>
        <taxon>Microbacteriaceae</taxon>
        <taxon>Cryobacterium</taxon>
    </lineage>
</organism>
<dbReference type="InterPro" id="IPR000551">
    <property type="entry name" value="MerR-type_HTH_dom"/>
</dbReference>
<dbReference type="GO" id="GO:0006355">
    <property type="term" value="P:regulation of DNA-templated transcription"/>
    <property type="evidence" value="ECO:0007669"/>
    <property type="project" value="InterPro"/>
</dbReference>
<proteinExistence type="predicted"/>
<dbReference type="OrthoDB" id="5242095at2"/>
<dbReference type="Pfam" id="PF13411">
    <property type="entry name" value="MerR_1"/>
    <property type="match status" value="1"/>
</dbReference>
<dbReference type="PROSITE" id="PS50937">
    <property type="entry name" value="HTH_MERR_2"/>
    <property type="match status" value="1"/>
</dbReference>
<evidence type="ECO:0000259" key="1">
    <source>
        <dbReference type="PROSITE" id="PS50937"/>
    </source>
</evidence>
<dbReference type="GO" id="GO:0003677">
    <property type="term" value="F:DNA binding"/>
    <property type="evidence" value="ECO:0007669"/>
    <property type="project" value="InterPro"/>
</dbReference>
<dbReference type="EMBL" id="SOFL01000013">
    <property type="protein sequence ID" value="TFC04520.1"/>
    <property type="molecule type" value="Genomic_DNA"/>
</dbReference>
<protein>
    <submittedName>
        <fullName evidence="2">MerR family transcriptional regulator</fullName>
    </submittedName>
</protein>
<dbReference type="InterPro" id="IPR009061">
    <property type="entry name" value="DNA-bd_dom_put_sf"/>
</dbReference>
<comment type="caution">
    <text evidence="2">The sequence shown here is derived from an EMBL/GenBank/DDBJ whole genome shotgun (WGS) entry which is preliminary data.</text>
</comment>
<dbReference type="SUPFAM" id="SSF46955">
    <property type="entry name" value="Putative DNA-binding domain"/>
    <property type="match status" value="1"/>
</dbReference>
<evidence type="ECO:0000313" key="3">
    <source>
        <dbReference type="Proteomes" id="UP000297907"/>
    </source>
</evidence>
<dbReference type="Proteomes" id="UP000297907">
    <property type="component" value="Unassembled WGS sequence"/>
</dbReference>
<feature type="domain" description="HTH merR-type" evidence="1">
    <location>
        <begin position="1"/>
        <end position="70"/>
    </location>
</feature>
<gene>
    <name evidence="2" type="ORF">E3O42_05040</name>
</gene>
<keyword evidence="3" id="KW-1185">Reference proteome</keyword>
<evidence type="ECO:0000313" key="2">
    <source>
        <dbReference type="EMBL" id="TFC04520.1"/>
    </source>
</evidence>
<dbReference type="SMART" id="SM00422">
    <property type="entry name" value="HTH_MERR"/>
    <property type="match status" value="1"/>
</dbReference>
<dbReference type="PRINTS" id="PR00040">
    <property type="entry name" value="HTHMERR"/>
</dbReference>
<sequence length="210" mass="22415">MRMAQLSTTSGIPVATIKYYLREGLLPAGERSGPNQSLYGPEHLRRLRVIRGLLEVGGLSIAAAHQVIDAIDSDLGLAHTFDIAQRTVSAHIDRESLSNEAVAHVDDVLSGWHVSPDNPGRLAAARVLQTFAELGQPDLSGWVPGYAAAALAVAEADLDEVDARSDRESKTEMVVIGTVLGDALFAALRRAAQEHVSAQRYAALPEPPNP</sequence>
<dbReference type="CDD" id="cd04780">
    <property type="entry name" value="HTH_MerR-like_sg5"/>
    <property type="match status" value="1"/>
</dbReference>
<reference evidence="2 3" key="1">
    <citation type="submission" date="2019-03" db="EMBL/GenBank/DDBJ databases">
        <title>Genomics of glacier-inhabiting Cryobacterium strains.</title>
        <authorList>
            <person name="Liu Q."/>
            <person name="Xin Y.-H."/>
        </authorList>
    </citation>
    <scope>NUCLEOTIDE SEQUENCE [LARGE SCALE GENOMIC DNA]</scope>
    <source>
        <strain evidence="2 3">RHLS22-1</strain>
    </source>
</reference>
<name>A0A4R8WDD6_9MICO</name>